<dbReference type="PANTHER" id="PTHR33202">
    <property type="entry name" value="ZINC UPTAKE REGULATION PROTEIN"/>
    <property type="match status" value="1"/>
</dbReference>
<dbReference type="RefSeq" id="WP_307473338.1">
    <property type="nucleotide sequence ID" value="NZ_JAUSUB010000005.1"/>
</dbReference>
<dbReference type="CDD" id="cd07153">
    <property type="entry name" value="Fur_like"/>
    <property type="match status" value="1"/>
</dbReference>
<dbReference type="EMBL" id="JAUSUB010000005">
    <property type="protein sequence ID" value="MDQ0269623.1"/>
    <property type="molecule type" value="Genomic_DNA"/>
</dbReference>
<evidence type="ECO:0000256" key="2">
    <source>
        <dbReference type="ARBA" id="ARBA00022491"/>
    </source>
</evidence>
<reference evidence="7 8" key="1">
    <citation type="submission" date="2023-07" db="EMBL/GenBank/DDBJ databases">
        <title>Genomic Encyclopedia of Type Strains, Phase IV (KMG-IV): sequencing the most valuable type-strain genomes for metagenomic binning, comparative biology and taxonomic classification.</title>
        <authorList>
            <person name="Goeker M."/>
        </authorList>
    </citation>
    <scope>NUCLEOTIDE SEQUENCE [LARGE SCALE GENOMIC DNA]</scope>
    <source>
        <strain evidence="7 8">DSM 23494</strain>
    </source>
</reference>
<keyword evidence="8" id="KW-1185">Reference proteome</keyword>
<dbReference type="InterPro" id="IPR043135">
    <property type="entry name" value="Fur_C"/>
</dbReference>
<keyword evidence="3" id="KW-0862">Zinc</keyword>
<dbReference type="InterPro" id="IPR002481">
    <property type="entry name" value="FUR"/>
</dbReference>
<organism evidence="7 8">
    <name type="scientific">Cytobacillus purgationiresistens</name>
    <dbReference type="NCBI Taxonomy" id="863449"/>
    <lineage>
        <taxon>Bacteria</taxon>
        <taxon>Bacillati</taxon>
        <taxon>Bacillota</taxon>
        <taxon>Bacilli</taxon>
        <taxon>Bacillales</taxon>
        <taxon>Bacillaceae</taxon>
        <taxon>Cytobacillus</taxon>
    </lineage>
</organism>
<name>A0ABU0AEE8_9BACI</name>
<evidence type="ECO:0000256" key="4">
    <source>
        <dbReference type="ARBA" id="ARBA00023015"/>
    </source>
</evidence>
<gene>
    <name evidence="7" type="ORF">J2S17_001495</name>
</gene>
<keyword evidence="5" id="KW-0238">DNA-binding</keyword>
<dbReference type="Pfam" id="PF01475">
    <property type="entry name" value="FUR"/>
    <property type="match status" value="1"/>
</dbReference>
<evidence type="ECO:0000313" key="8">
    <source>
        <dbReference type="Proteomes" id="UP001238088"/>
    </source>
</evidence>
<evidence type="ECO:0000256" key="3">
    <source>
        <dbReference type="ARBA" id="ARBA00022833"/>
    </source>
</evidence>
<keyword evidence="2" id="KW-0678">Repressor</keyword>
<dbReference type="InterPro" id="IPR036390">
    <property type="entry name" value="WH_DNA-bd_sf"/>
</dbReference>
<accession>A0ABU0AEE8</accession>
<evidence type="ECO:0000256" key="6">
    <source>
        <dbReference type="ARBA" id="ARBA00023163"/>
    </source>
</evidence>
<keyword evidence="4" id="KW-0805">Transcription regulation</keyword>
<dbReference type="Gene3D" id="1.10.10.10">
    <property type="entry name" value="Winged helix-like DNA-binding domain superfamily/Winged helix DNA-binding domain"/>
    <property type="match status" value="1"/>
</dbReference>
<comment type="caution">
    <text evidence="7">The sequence shown here is derived from an EMBL/GenBank/DDBJ whole genome shotgun (WGS) entry which is preliminary data.</text>
</comment>
<sequence>MEEEQIKNLILFLKGKGLRITPQRMQILTAVFLFEGHPTVEDIQKEIPIISLATIYNNLKLFVELGIIDELPYGNGISRYEFYKTNHYHVICESCGKIADLNFPALTEVEEIASNITGYKIQKHHMEVYGLCPKCHEKS</sequence>
<proteinExistence type="inferred from homology"/>
<protein>
    <submittedName>
        <fullName evidence="7">Fur family peroxide stress response transcriptional regulator</fullName>
    </submittedName>
</protein>
<evidence type="ECO:0000313" key="7">
    <source>
        <dbReference type="EMBL" id="MDQ0269623.1"/>
    </source>
</evidence>
<comment type="similarity">
    <text evidence="1">Belongs to the Fur family.</text>
</comment>
<evidence type="ECO:0000256" key="5">
    <source>
        <dbReference type="ARBA" id="ARBA00023125"/>
    </source>
</evidence>
<dbReference type="PANTHER" id="PTHR33202:SF8">
    <property type="entry name" value="PEROXIDE-RESPONSIVE REPRESSOR PERR"/>
    <property type="match status" value="1"/>
</dbReference>
<keyword evidence="6" id="KW-0804">Transcription</keyword>
<evidence type="ECO:0000256" key="1">
    <source>
        <dbReference type="ARBA" id="ARBA00007957"/>
    </source>
</evidence>
<dbReference type="Proteomes" id="UP001238088">
    <property type="component" value="Unassembled WGS sequence"/>
</dbReference>
<dbReference type="InterPro" id="IPR036388">
    <property type="entry name" value="WH-like_DNA-bd_sf"/>
</dbReference>
<dbReference type="Gene3D" id="3.30.1490.190">
    <property type="match status" value="1"/>
</dbReference>
<dbReference type="SUPFAM" id="SSF46785">
    <property type="entry name" value="Winged helix' DNA-binding domain"/>
    <property type="match status" value="1"/>
</dbReference>